<dbReference type="Proteomes" id="UP000502345">
    <property type="component" value="Plasmid plas1"/>
</dbReference>
<feature type="region of interest" description="Disordered" evidence="1">
    <location>
        <begin position="90"/>
        <end position="112"/>
    </location>
</feature>
<dbReference type="PANTHER" id="PTHR43031">
    <property type="entry name" value="FAD-DEPENDENT OXIDOREDUCTASE"/>
    <property type="match status" value="1"/>
</dbReference>
<dbReference type="SUPFAM" id="SSF52821">
    <property type="entry name" value="Rhodanese/Cell cycle control phosphatase"/>
    <property type="match status" value="1"/>
</dbReference>
<dbReference type="GO" id="GO:0016740">
    <property type="term" value="F:transferase activity"/>
    <property type="evidence" value="ECO:0007669"/>
    <property type="project" value="UniProtKB-KW"/>
</dbReference>
<dbReference type="RefSeq" id="WP_011331575.1">
    <property type="nucleotide sequence ID" value="NZ_AP018735.1"/>
</dbReference>
<evidence type="ECO:0000313" key="3">
    <source>
        <dbReference type="EMBL" id="QIP43797.1"/>
    </source>
</evidence>
<dbReference type="AlphaFoldDB" id="A0A6G9D3J0"/>
<dbReference type="PROSITE" id="PS50206">
    <property type="entry name" value="RHODANESE_3"/>
    <property type="match status" value="1"/>
</dbReference>
<dbReference type="SMART" id="SM00450">
    <property type="entry name" value="RHOD"/>
    <property type="match status" value="1"/>
</dbReference>
<evidence type="ECO:0000256" key="1">
    <source>
        <dbReference type="SAM" id="MobiDB-lite"/>
    </source>
</evidence>
<dbReference type="Pfam" id="PF00581">
    <property type="entry name" value="Rhodanese"/>
    <property type="match status" value="1"/>
</dbReference>
<name>A0A6G9D3J0_RHOER</name>
<sequence length="112" mass="11308">MTGALPAADPAAAHALIAESGAILIDVREDDEWAAGHAPAAVHVPLGSLDPSDYTPDQPLVVVCRSGARSSKAAAVLGAAGRTAHNLTGGMKAWHQDGRPVVRDDGTPGTVI</sequence>
<organism evidence="3 4">
    <name type="scientific">Rhodococcus erythropolis</name>
    <name type="common">Arthrobacter picolinophilus</name>
    <dbReference type="NCBI Taxonomy" id="1833"/>
    <lineage>
        <taxon>Bacteria</taxon>
        <taxon>Bacillati</taxon>
        <taxon>Actinomycetota</taxon>
        <taxon>Actinomycetes</taxon>
        <taxon>Mycobacteriales</taxon>
        <taxon>Nocardiaceae</taxon>
        <taxon>Rhodococcus</taxon>
        <taxon>Rhodococcus erythropolis group</taxon>
    </lineage>
</organism>
<keyword evidence="3" id="KW-0808">Transferase</keyword>
<dbReference type="EMBL" id="CP050125">
    <property type="protein sequence ID" value="QIP43797.1"/>
    <property type="molecule type" value="Genomic_DNA"/>
</dbReference>
<dbReference type="Gene3D" id="3.40.250.10">
    <property type="entry name" value="Rhodanese-like domain"/>
    <property type="match status" value="1"/>
</dbReference>
<feature type="compositionally biased region" description="Basic and acidic residues" evidence="1">
    <location>
        <begin position="94"/>
        <end position="106"/>
    </location>
</feature>
<accession>A0A6G9D3J0</accession>
<protein>
    <submittedName>
        <fullName evidence="3">Putative sulfurtransferase</fullName>
    </submittedName>
</protein>
<dbReference type="CDD" id="cd00158">
    <property type="entry name" value="RHOD"/>
    <property type="match status" value="1"/>
</dbReference>
<dbReference type="InterPro" id="IPR001763">
    <property type="entry name" value="Rhodanese-like_dom"/>
</dbReference>
<reference evidence="3 4" key="1">
    <citation type="submission" date="2020-03" db="EMBL/GenBank/DDBJ databases">
        <title>Screen low temperature-resistant strains for efficient degradation of petroleum hydrocarbons under the low temperature.</title>
        <authorList>
            <person name="Wang Y."/>
            <person name="Chen J."/>
        </authorList>
    </citation>
    <scope>NUCLEOTIDE SEQUENCE [LARGE SCALE GENOMIC DNA]</scope>
    <source>
        <strain evidence="3 4">KB1</strain>
        <plasmid evidence="3 4">plas1</plasmid>
    </source>
</reference>
<dbReference type="PANTHER" id="PTHR43031:SF1">
    <property type="entry name" value="PYRIDINE NUCLEOTIDE-DISULPHIDE OXIDOREDUCTASE"/>
    <property type="match status" value="1"/>
</dbReference>
<dbReference type="InterPro" id="IPR036873">
    <property type="entry name" value="Rhodanese-like_dom_sf"/>
</dbReference>
<evidence type="ECO:0000259" key="2">
    <source>
        <dbReference type="PROSITE" id="PS50206"/>
    </source>
</evidence>
<gene>
    <name evidence="3" type="ORF">G9444_6554</name>
</gene>
<proteinExistence type="predicted"/>
<dbReference type="InterPro" id="IPR050229">
    <property type="entry name" value="GlpE_sulfurtransferase"/>
</dbReference>
<keyword evidence="3" id="KW-0614">Plasmid</keyword>
<dbReference type="OMA" id="MIPGALH"/>
<feature type="domain" description="Rhodanese" evidence="2">
    <location>
        <begin position="18"/>
        <end position="103"/>
    </location>
</feature>
<evidence type="ECO:0000313" key="4">
    <source>
        <dbReference type="Proteomes" id="UP000502345"/>
    </source>
</evidence>
<geneLocation type="plasmid" evidence="3 4">
    <name>plas1</name>
</geneLocation>